<evidence type="ECO:0000259" key="2">
    <source>
        <dbReference type="PROSITE" id="PS50003"/>
    </source>
</evidence>
<evidence type="ECO:0000313" key="4">
    <source>
        <dbReference type="Proteomes" id="UP000019132"/>
    </source>
</evidence>
<feature type="region of interest" description="Disordered" evidence="1">
    <location>
        <begin position="249"/>
        <end position="308"/>
    </location>
</feature>
<feature type="compositionally biased region" description="Polar residues" evidence="1">
    <location>
        <begin position="290"/>
        <end position="308"/>
    </location>
</feature>
<dbReference type="VEuPathDB" id="FungiDB:PYU1_G000320"/>
<protein>
    <recommendedName>
        <fullName evidence="2">PH domain-containing protein</fullName>
    </recommendedName>
</protein>
<dbReference type="Gene3D" id="2.30.29.30">
    <property type="entry name" value="Pleckstrin-homology domain (PH domain)/Phosphotyrosine-binding domain (PTB)"/>
    <property type="match status" value="1"/>
</dbReference>
<feature type="compositionally biased region" description="Acidic residues" evidence="1">
    <location>
        <begin position="256"/>
        <end position="265"/>
    </location>
</feature>
<dbReference type="AlphaFoldDB" id="K3W5S9"/>
<name>K3W5S9_GLOUD</name>
<proteinExistence type="predicted"/>
<dbReference type="Proteomes" id="UP000019132">
    <property type="component" value="Unassembled WGS sequence"/>
</dbReference>
<dbReference type="EMBL" id="GL376636">
    <property type="status" value="NOT_ANNOTATED_CDS"/>
    <property type="molecule type" value="Genomic_DNA"/>
</dbReference>
<evidence type="ECO:0000256" key="1">
    <source>
        <dbReference type="SAM" id="MobiDB-lite"/>
    </source>
</evidence>
<dbReference type="eggNOG" id="ENOG502RYVG">
    <property type="taxonomic scope" value="Eukaryota"/>
</dbReference>
<reference evidence="4" key="1">
    <citation type="journal article" date="2010" name="Genome Biol.">
        <title>Genome sequence of the necrotrophic plant pathogen Pythium ultimum reveals original pathogenicity mechanisms and effector repertoire.</title>
        <authorList>
            <person name="Levesque C.A."/>
            <person name="Brouwer H."/>
            <person name="Cano L."/>
            <person name="Hamilton J.P."/>
            <person name="Holt C."/>
            <person name="Huitema E."/>
            <person name="Raffaele S."/>
            <person name="Robideau G.P."/>
            <person name="Thines M."/>
            <person name="Win J."/>
            <person name="Zerillo M.M."/>
            <person name="Beakes G.W."/>
            <person name="Boore J.L."/>
            <person name="Busam D."/>
            <person name="Dumas B."/>
            <person name="Ferriera S."/>
            <person name="Fuerstenberg S.I."/>
            <person name="Gachon C.M."/>
            <person name="Gaulin E."/>
            <person name="Govers F."/>
            <person name="Grenville-Briggs L."/>
            <person name="Horner N."/>
            <person name="Hostetler J."/>
            <person name="Jiang R.H."/>
            <person name="Johnson J."/>
            <person name="Krajaejun T."/>
            <person name="Lin H."/>
            <person name="Meijer H.J."/>
            <person name="Moore B."/>
            <person name="Morris P."/>
            <person name="Phuntmart V."/>
            <person name="Puiu D."/>
            <person name="Shetty J."/>
            <person name="Stajich J.E."/>
            <person name="Tripathy S."/>
            <person name="Wawra S."/>
            <person name="van West P."/>
            <person name="Whitty B.R."/>
            <person name="Coutinho P.M."/>
            <person name="Henrissat B."/>
            <person name="Martin F."/>
            <person name="Thomas P.D."/>
            <person name="Tyler B.M."/>
            <person name="De Vries R.P."/>
            <person name="Kamoun S."/>
            <person name="Yandell M."/>
            <person name="Tisserat N."/>
            <person name="Buell C.R."/>
        </authorList>
    </citation>
    <scope>NUCLEOTIDE SEQUENCE</scope>
    <source>
        <strain evidence="4">DAOM:BR144</strain>
    </source>
</reference>
<feature type="region of interest" description="Disordered" evidence="1">
    <location>
        <begin position="1"/>
        <end position="35"/>
    </location>
</feature>
<accession>K3W5S9</accession>
<dbReference type="InterPro" id="IPR001849">
    <property type="entry name" value="PH_domain"/>
</dbReference>
<organism evidence="3 4">
    <name type="scientific">Globisporangium ultimum (strain ATCC 200006 / CBS 805.95 / DAOM BR144)</name>
    <name type="common">Pythium ultimum</name>
    <dbReference type="NCBI Taxonomy" id="431595"/>
    <lineage>
        <taxon>Eukaryota</taxon>
        <taxon>Sar</taxon>
        <taxon>Stramenopiles</taxon>
        <taxon>Oomycota</taxon>
        <taxon>Peronosporomycetes</taxon>
        <taxon>Pythiales</taxon>
        <taxon>Pythiaceae</taxon>
        <taxon>Globisporangium</taxon>
    </lineage>
</organism>
<dbReference type="HOGENOM" id="CLU_064206_0_0_1"/>
<dbReference type="SUPFAM" id="SSF50729">
    <property type="entry name" value="PH domain-like"/>
    <property type="match status" value="1"/>
</dbReference>
<reference evidence="3" key="3">
    <citation type="submission" date="2015-02" db="UniProtKB">
        <authorList>
            <consortium name="EnsemblProtists"/>
        </authorList>
    </citation>
    <scope>IDENTIFICATION</scope>
    <source>
        <strain evidence="3">DAOM BR144</strain>
    </source>
</reference>
<sequence length="308" mass="34387">MRFTTSSDRRADTNAASNAAPLTAKRPLPPSLKKSPSALAAKWNAYIEAIGIHHEQHAHKRSGAKKRSTHKGERHVHFPACEHEFGQEFERPETTDEEKACYHYSAKELGQMMNLGKHLAHQESRFAGQPDNTIYEQGYLTLPANNVFFHHKRYYCLLKGHQLLAYSSSVHAAKNTGLKCHFMIIQVQDCQALNMQKKIAMFGANLPQQIGLMLAVTTSQGERVILTTDNRLSKRNWLHTLRKLTEVIEGVGSPTESEDDDDDESERSPVDKKQRGANAPELCYEDKTKATTASGVQSNTEASAQSAC</sequence>
<dbReference type="PROSITE" id="PS50003">
    <property type="entry name" value="PH_DOMAIN"/>
    <property type="match status" value="1"/>
</dbReference>
<dbReference type="Pfam" id="PF00169">
    <property type="entry name" value="PH"/>
    <property type="match status" value="1"/>
</dbReference>
<reference evidence="4" key="2">
    <citation type="submission" date="2010-04" db="EMBL/GenBank/DDBJ databases">
        <authorList>
            <person name="Buell R."/>
            <person name="Hamilton J."/>
            <person name="Hostetler J."/>
        </authorList>
    </citation>
    <scope>NUCLEOTIDE SEQUENCE [LARGE SCALE GENOMIC DNA]</scope>
    <source>
        <strain evidence="4">DAOM:BR144</strain>
    </source>
</reference>
<dbReference type="InParanoid" id="K3W5S9"/>
<dbReference type="EnsemblProtists" id="PYU1_T000320">
    <property type="protein sequence ID" value="PYU1_T000320"/>
    <property type="gene ID" value="PYU1_G000320"/>
</dbReference>
<dbReference type="SMART" id="SM00233">
    <property type="entry name" value="PH"/>
    <property type="match status" value="1"/>
</dbReference>
<evidence type="ECO:0000313" key="3">
    <source>
        <dbReference type="EnsemblProtists" id="PYU1_T000320"/>
    </source>
</evidence>
<dbReference type="InterPro" id="IPR011993">
    <property type="entry name" value="PH-like_dom_sf"/>
</dbReference>
<feature type="domain" description="PH" evidence="2">
    <location>
        <begin position="133"/>
        <end position="246"/>
    </location>
</feature>
<keyword evidence="4" id="KW-1185">Reference proteome</keyword>